<dbReference type="PANTHER" id="PTHR43792">
    <property type="entry name" value="GNAT FAMILY, PUTATIVE (AFU_ORTHOLOGUE AFUA_3G00765)-RELATED-RELATED"/>
    <property type="match status" value="1"/>
</dbReference>
<evidence type="ECO:0000259" key="4">
    <source>
        <dbReference type="PROSITE" id="PS51186"/>
    </source>
</evidence>
<sequence length="179" mass="20977">MEIRGEQVLLSSLAIDDLDFISSTLCNKELWYYEESVDENRAEVREKYRSRIQDAGNKDHYDFVIRRATDSERTPIGIIKLWSYVGFRSSWELGYALLPEYSGNGYGIEAVRLLLQFAFEQLKAHKVVGMCNSHNERSAALMERSGLVREGIFKEELNWQGRWVDQYFYSILEKEFIHS</sequence>
<dbReference type="Pfam" id="PF13302">
    <property type="entry name" value="Acetyltransf_3"/>
    <property type="match status" value="1"/>
</dbReference>
<dbReference type="PROSITE" id="PS51186">
    <property type="entry name" value="GNAT"/>
    <property type="match status" value="1"/>
</dbReference>
<protein>
    <submittedName>
        <fullName evidence="5">GNAT family N-acetyltransferase</fullName>
    </submittedName>
</protein>
<dbReference type="PANTHER" id="PTHR43792:SF8">
    <property type="entry name" value="[RIBOSOMAL PROTEIN US5]-ALANINE N-ACETYLTRANSFERASE"/>
    <property type="match status" value="1"/>
</dbReference>
<name>A0A850ELW8_9BACL</name>
<keyword evidence="1 5" id="KW-0808">Transferase</keyword>
<dbReference type="InterPro" id="IPR051531">
    <property type="entry name" value="N-acetyltransferase"/>
</dbReference>
<dbReference type="EMBL" id="JABWCS010000212">
    <property type="protein sequence ID" value="NUU62005.1"/>
    <property type="molecule type" value="Genomic_DNA"/>
</dbReference>
<evidence type="ECO:0000313" key="6">
    <source>
        <dbReference type="Proteomes" id="UP000564806"/>
    </source>
</evidence>
<feature type="domain" description="N-acetyltransferase" evidence="4">
    <location>
        <begin position="8"/>
        <end position="169"/>
    </location>
</feature>
<evidence type="ECO:0000256" key="2">
    <source>
        <dbReference type="ARBA" id="ARBA00023315"/>
    </source>
</evidence>
<proteinExistence type="inferred from homology"/>
<dbReference type="Gene3D" id="3.40.630.30">
    <property type="match status" value="1"/>
</dbReference>
<dbReference type="GO" id="GO:0016747">
    <property type="term" value="F:acyltransferase activity, transferring groups other than amino-acyl groups"/>
    <property type="evidence" value="ECO:0007669"/>
    <property type="project" value="InterPro"/>
</dbReference>
<keyword evidence="6" id="KW-1185">Reference proteome</keyword>
<evidence type="ECO:0000256" key="1">
    <source>
        <dbReference type="ARBA" id="ARBA00022679"/>
    </source>
</evidence>
<evidence type="ECO:0000313" key="5">
    <source>
        <dbReference type="EMBL" id="NUU62005.1"/>
    </source>
</evidence>
<keyword evidence="2" id="KW-0012">Acyltransferase</keyword>
<dbReference type="InterPro" id="IPR016181">
    <property type="entry name" value="Acyl_CoA_acyltransferase"/>
</dbReference>
<dbReference type="InterPro" id="IPR000182">
    <property type="entry name" value="GNAT_dom"/>
</dbReference>
<organism evidence="5 6">
    <name type="scientific">Paenibacillus agri</name>
    <dbReference type="NCBI Taxonomy" id="2744309"/>
    <lineage>
        <taxon>Bacteria</taxon>
        <taxon>Bacillati</taxon>
        <taxon>Bacillota</taxon>
        <taxon>Bacilli</taxon>
        <taxon>Bacillales</taxon>
        <taxon>Paenibacillaceae</taxon>
        <taxon>Paenibacillus</taxon>
    </lineage>
</organism>
<reference evidence="5" key="1">
    <citation type="submission" date="2020-06" db="EMBL/GenBank/DDBJ databases">
        <title>Paenibacillus sp. nov., isolated from soil.</title>
        <authorList>
            <person name="Seo Y.L."/>
        </authorList>
    </citation>
    <scope>NUCLEOTIDE SEQUENCE [LARGE SCALE GENOMIC DNA]</scope>
    <source>
        <strain evidence="5">JW14</strain>
    </source>
</reference>
<gene>
    <name evidence="5" type="ORF">HPT30_16800</name>
</gene>
<dbReference type="AlphaFoldDB" id="A0A850ELW8"/>
<dbReference type="SUPFAM" id="SSF55729">
    <property type="entry name" value="Acyl-CoA N-acyltransferases (Nat)"/>
    <property type="match status" value="1"/>
</dbReference>
<evidence type="ECO:0000256" key="3">
    <source>
        <dbReference type="ARBA" id="ARBA00038502"/>
    </source>
</evidence>
<comment type="caution">
    <text evidence="5">The sequence shown here is derived from an EMBL/GenBank/DDBJ whole genome shotgun (WGS) entry which is preliminary data.</text>
</comment>
<comment type="similarity">
    <text evidence="3">Belongs to the acetyltransferase family. RimJ subfamily.</text>
</comment>
<dbReference type="Proteomes" id="UP000564806">
    <property type="component" value="Unassembled WGS sequence"/>
</dbReference>
<accession>A0A850ELW8</accession>